<protein>
    <submittedName>
        <fullName evidence="1">Uncharacterized protein</fullName>
    </submittedName>
</protein>
<sequence length="124" mass="14651">MEIYREWLRDHNVSFQETPFGLLFRWQGGNFVIEKDPKDKSYLQLYMPSISEVTSANKEHILTIMNEVNNQIKCVKAVLKENDVWLEIEMFIDSTPVVEDFFGRLLDILIGARLLFHLKEMGER</sequence>
<comment type="caution">
    <text evidence="1">The sequence shown here is derived from an EMBL/GenBank/DDBJ whole genome shotgun (WGS) entry which is preliminary data.</text>
</comment>
<dbReference type="Proteomes" id="UP000824259">
    <property type="component" value="Unassembled WGS sequence"/>
</dbReference>
<dbReference type="EMBL" id="DWYR01000008">
    <property type="protein sequence ID" value="HJA98379.1"/>
    <property type="molecule type" value="Genomic_DNA"/>
</dbReference>
<organism evidence="1 2">
    <name type="scientific">Candidatus Alistipes avicola</name>
    <dbReference type="NCBI Taxonomy" id="2838432"/>
    <lineage>
        <taxon>Bacteria</taxon>
        <taxon>Pseudomonadati</taxon>
        <taxon>Bacteroidota</taxon>
        <taxon>Bacteroidia</taxon>
        <taxon>Bacteroidales</taxon>
        <taxon>Rikenellaceae</taxon>
        <taxon>Alistipes</taxon>
    </lineage>
</organism>
<name>A0A9D2L3T5_9BACT</name>
<proteinExistence type="predicted"/>
<evidence type="ECO:0000313" key="1">
    <source>
        <dbReference type="EMBL" id="HJA98379.1"/>
    </source>
</evidence>
<reference evidence="1" key="2">
    <citation type="submission" date="2021-04" db="EMBL/GenBank/DDBJ databases">
        <authorList>
            <person name="Gilroy R."/>
        </authorList>
    </citation>
    <scope>NUCLEOTIDE SEQUENCE</scope>
    <source>
        <strain evidence="1">CHK169-11906</strain>
    </source>
</reference>
<reference evidence="1" key="1">
    <citation type="journal article" date="2021" name="PeerJ">
        <title>Extensive microbial diversity within the chicken gut microbiome revealed by metagenomics and culture.</title>
        <authorList>
            <person name="Gilroy R."/>
            <person name="Ravi A."/>
            <person name="Getino M."/>
            <person name="Pursley I."/>
            <person name="Horton D.L."/>
            <person name="Alikhan N.F."/>
            <person name="Baker D."/>
            <person name="Gharbi K."/>
            <person name="Hall N."/>
            <person name="Watson M."/>
            <person name="Adriaenssens E.M."/>
            <person name="Foster-Nyarko E."/>
            <person name="Jarju S."/>
            <person name="Secka A."/>
            <person name="Antonio M."/>
            <person name="Oren A."/>
            <person name="Chaudhuri R.R."/>
            <person name="La Ragione R."/>
            <person name="Hildebrand F."/>
            <person name="Pallen M.J."/>
        </authorList>
    </citation>
    <scope>NUCLEOTIDE SEQUENCE</scope>
    <source>
        <strain evidence="1">CHK169-11906</strain>
    </source>
</reference>
<dbReference type="AlphaFoldDB" id="A0A9D2L3T5"/>
<gene>
    <name evidence="1" type="ORF">H9779_02100</name>
</gene>
<evidence type="ECO:0000313" key="2">
    <source>
        <dbReference type="Proteomes" id="UP000824259"/>
    </source>
</evidence>
<accession>A0A9D2L3T5</accession>